<dbReference type="EMBL" id="BBTG02000009">
    <property type="protein sequence ID" value="GAO18227.1"/>
    <property type="molecule type" value="Genomic_DNA"/>
</dbReference>
<organism evidence="1 2">
    <name type="scientific">Ustilaginoidea virens</name>
    <name type="common">Rice false smut fungus</name>
    <name type="synonym">Villosiclava virens</name>
    <dbReference type="NCBI Taxonomy" id="1159556"/>
    <lineage>
        <taxon>Eukaryota</taxon>
        <taxon>Fungi</taxon>
        <taxon>Dikarya</taxon>
        <taxon>Ascomycota</taxon>
        <taxon>Pezizomycotina</taxon>
        <taxon>Sordariomycetes</taxon>
        <taxon>Hypocreomycetidae</taxon>
        <taxon>Hypocreales</taxon>
        <taxon>Clavicipitaceae</taxon>
        <taxon>Ustilaginoidea</taxon>
    </lineage>
</organism>
<accession>A0A1B5L3Z6</accession>
<dbReference type="Proteomes" id="UP000054053">
    <property type="component" value="Unassembled WGS sequence"/>
</dbReference>
<sequence length="59" mass="6679">MQVPVNHTDSYVPLTQDASAPAHEWVARMILTRNVTVTTFALQDTGDSWIRRVLLPTQE</sequence>
<name>A0A1B5L3Z6_USTVR</name>
<comment type="caution">
    <text evidence="1">The sequence shown here is derived from an EMBL/GenBank/DDBJ whole genome shotgun (WGS) entry which is preliminary data.</text>
</comment>
<evidence type="ECO:0000313" key="1">
    <source>
        <dbReference type="EMBL" id="GAO18227.1"/>
    </source>
</evidence>
<protein>
    <submittedName>
        <fullName evidence="1">Uncharacterized protein</fullName>
    </submittedName>
</protein>
<dbReference type="AlphaFoldDB" id="A0A1B5L3Z6"/>
<proteinExistence type="predicted"/>
<evidence type="ECO:0000313" key="2">
    <source>
        <dbReference type="Proteomes" id="UP000054053"/>
    </source>
</evidence>
<gene>
    <name evidence="1" type="ORF">UVI_02022930</name>
</gene>
<reference evidence="2" key="1">
    <citation type="journal article" date="2016" name="Genome Announc.">
        <title>Genome sequence of Ustilaginoidea virens IPU010, a rice pathogenic fungus causing false smut.</title>
        <authorList>
            <person name="Kumagai T."/>
            <person name="Ishii T."/>
            <person name="Terai G."/>
            <person name="Umemura M."/>
            <person name="Machida M."/>
            <person name="Asai K."/>
        </authorList>
    </citation>
    <scope>NUCLEOTIDE SEQUENCE [LARGE SCALE GENOMIC DNA]</scope>
    <source>
        <strain evidence="2">IPU010</strain>
    </source>
</reference>